<organism evidence="1 2">
    <name type="scientific">Marchantia polymorpha subsp. ruderalis</name>
    <dbReference type="NCBI Taxonomy" id="1480154"/>
    <lineage>
        <taxon>Eukaryota</taxon>
        <taxon>Viridiplantae</taxon>
        <taxon>Streptophyta</taxon>
        <taxon>Embryophyta</taxon>
        <taxon>Marchantiophyta</taxon>
        <taxon>Marchantiopsida</taxon>
        <taxon>Marchantiidae</taxon>
        <taxon>Marchantiales</taxon>
        <taxon>Marchantiaceae</taxon>
        <taxon>Marchantia</taxon>
    </lineage>
</organism>
<name>A0A176WKC2_MARPO</name>
<evidence type="ECO:0000313" key="1">
    <source>
        <dbReference type="EMBL" id="OAE33588.1"/>
    </source>
</evidence>
<evidence type="ECO:0000313" key="2">
    <source>
        <dbReference type="Proteomes" id="UP000077202"/>
    </source>
</evidence>
<keyword evidence="2" id="KW-1185">Reference proteome</keyword>
<gene>
    <name evidence="1" type="ORF">AXG93_978s1020</name>
</gene>
<protein>
    <submittedName>
        <fullName evidence="1">Uncharacterized protein</fullName>
    </submittedName>
</protein>
<proteinExistence type="predicted"/>
<comment type="caution">
    <text evidence="1">The sequence shown here is derived from an EMBL/GenBank/DDBJ whole genome shotgun (WGS) entry which is preliminary data.</text>
</comment>
<reference evidence="1" key="1">
    <citation type="submission" date="2016-03" db="EMBL/GenBank/DDBJ databases">
        <title>Mechanisms controlling the formation of the plant cell surface in tip-growing cells are functionally conserved among land plants.</title>
        <authorList>
            <person name="Honkanen S."/>
            <person name="Jones V.A."/>
            <person name="Morieri G."/>
            <person name="Champion C."/>
            <person name="Hetherington A.J."/>
            <person name="Kelly S."/>
            <person name="Saint-Marcoux D."/>
            <person name="Proust H."/>
            <person name="Prescott H."/>
            <person name="Dolan L."/>
        </authorList>
    </citation>
    <scope>NUCLEOTIDE SEQUENCE [LARGE SCALE GENOMIC DNA]</scope>
    <source>
        <tissue evidence="1">Whole gametophyte</tissue>
    </source>
</reference>
<dbReference type="Proteomes" id="UP000077202">
    <property type="component" value="Unassembled WGS sequence"/>
</dbReference>
<accession>A0A176WKC2</accession>
<dbReference type="EMBL" id="LVLJ01000608">
    <property type="protein sequence ID" value="OAE33588.1"/>
    <property type="molecule type" value="Genomic_DNA"/>
</dbReference>
<sequence>MPVGDLVMTEQLGDLVEDRKGFARSRLRYWLPLPISSVVAKEQDVVDTGCSMMISFSVSDLLIWDMDGMYGAMKGPLRYSGAVSTIELDDFIQEFDTWMVLILVEVGVATSMEVRVVASARIPVKQLV</sequence>
<dbReference type="AlphaFoldDB" id="A0A176WKC2"/>